<dbReference type="RefSeq" id="WP_133158363.1">
    <property type="nucleotide sequence ID" value="NZ_POWF01000006.1"/>
</dbReference>
<dbReference type="EMBL" id="POWF01000006">
    <property type="protein sequence ID" value="PNQ72745.1"/>
    <property type="molecule type" value="Genomic_DNA"/>
</dbReference>
<evidence type="ECO:0008006" key="4">
    <source>
        <dbReference type="Google" id="ProtNLM"/>
    </source>
</evidence>
<gene>
    <name evidence="2" type="ORF">C1T31_09520</name>
</gene>
<dbReference type="OrthoDB" id="9805017at2"/>
<name>A0A2K1DXK3_9FLAO</name>
<feature type="signal peptide" evidence="1">
    <location>
        <begin position="1"/>
        <end position="39"/>
    </location>
</feature>
<proteinExistence type="predicted"/>
<evidence type="ECO:0000313" key="2">
    <source>
        <dbReference type="EMBL" id="PNQ72745.1"/>
    </source>
</evidence>
<evidence type="ECO:0000256" key="1">
    <source>
        <dbReference type="SAM" id="SignalP"/>
    </source>
</evidence>
<dbReference type="Proteomes" id="UP000236641">
    <property type="component" value="Unassembled WGS sequence"/>
</dbReference>
<reference evidence="2 3" key="1">
    <citation type="submission" date="2018-01" db="EMBL/GenBank/DDBJ databases">
        <title>The draft genome of Hanstruepera neustonica JCM19743.</title>
        <authorList>
            <person name="He R.-H."/>
            <person name="Du Z.-J."/>
        </authorList>
    </citation>
    <scope>NUCLEOTIDE SEQUENCE [LARGE SCALE GENOMIC DNA]</scope>
    <source>
        <strain evidence="2 3">JCM19743</strain>
    </source>
</reference>
<evidence type="ECO:0000313" key="3">
    <source>
        <dbReference type="Proteomes" id="UP000236641"/>
    </source>
</evidence>
<feature type="non-terminal residue" evidence="2">
    <location>
        <position position="570"/>
    </location>
</feature>
<comment type="caution">
    <text evidence="2">The sequence shown here is derived from an EMBL/GenBank/DDBJ whole genome shotgun (WGS) entry which is preliminary data.</text>
</comment>
<sequence length="570" mass="62510">MRNFNFFNPYFLKDYSKKLFTTFLMVFALVAFNIETVSAQCSEPQCQADVNGNGPSPCDAKLYCSNSGSTTNGIIACTQAADTDGCGVQTTTPIGNFVDSGFLPLFANQVPANESSCYIDPEDNQPYDYVQWIKFATPEFINSVKLQGVGQMEAWTVFYAGTSSPEDVVNPAADCNALINSLDYVEGACSAQNQWKTWINEDAVVAAGVVNVYYIALFYNQSSVENGGDINFKTKDCENIYVCEPEVFCPQTDLTFCEGSGDDSQDGTIETWLNGFSNSDCENMLVWTLTGEGINTTFDGFASTIAGLNAGNYTLTNSLVNGNGVTIASCSSNILIYDLTDDVDDSVTVCPGESYTWSYNGLSYFATDSPVVLNETDQNGCSYTATLTISEYDQTEDDNRNETVCPGLSYTWNIDGQDYEVFATDGTVTVVSQDQNGCDYNINLSVSEYDQTEDDNRNETVCPGLSYTWNIDGQDYEVFATDGTVTVVSQDQNGCDYNINLSVSEYDQTEDDNRNETVCPGLSYTWNIDGQDYEVFATDGTVTVVSQDQNGCDYNINLSVSEYDQTEDDN</sequence>
<feature type="chain" id="PRO_5014413460" description="Ig-like domain-containing protein" evidence="1">
    <location>
        <begin position="40"/>
        <end position="570"/>
    </location>
</feature>
<organism evidence="2 3">
    <name type="scientific">Hanstruepera neustonica</name>
    <dbReference type="NCBI Taxonomy" id="1445657"/>
    <lineage>
        <taxon>Bacteria</taxon>
        <taxon>Pseudomonadati</taxon>
        <taxon>Bacteroidota</taxon>
        <taxon>Flavobacteriia</taxon>
        <taxon>Flavobacteriales</taxon>
        <taxon>Flavobacteriaceae</taxon>
        <taxon>Hanstruepera</taxon>
    </lineage>
</organism>
<dbReference type="AlphaFoldDB" id="A0A2K1DXK3"/>
<accession>A0A2K1DXK3</accession>
<keyword evidence="3" id="KW-1185">Reference proteome</keyword>
<protein>
    <recommendedName>
        <fullName evidence="4">Ig-like domain-containing protein</fullName>
    </recommendedName>
</protein>
<keyword evidence="1" id="KW-0732">Signal</keyword>